<evidence type="ECO:0000256" key="1">
    <source>
        <dbReference type="SAM" id="Phobius"/>
    </source>
</evidence>
<name>A0A2P5CHA5_PARAD</name>
<keyword evidence="3" id="KW-1185">Reference proteome</keyword>
<evidence type="ECO:0000313" key="3">
    <source>
        <dbReference type="Proteomes" id="UP000237105"/>
    </source>
</evidence>
<dbReference type="EMBL" id="JXTB01000130">
    <property type="protein sequence ID" value="PON60439.1"/>
    <property type="molecule type" value="Genomic_DNA"/>
</dbReference>
<evidence type="ECO:0000313" key="2">
    <source>
        <dbReference type="EMBL" id="PON60439.1"/>
    </source>
</evidence>
<sequence>MPNPSATDRFSSNKTFRSRRCPCCSATYACTVGSTVLLLLSISLLSPTPSFPMLFLEMSNLSRTASTRATTI</sequence>
<dbReference type="Proteomes" id="UP000237105">
    <property type="component" value="Unassembled WGS sequence"/>
</dbReference>
<gene>
    <name evidence="2" type="ORF">PanWU01x14_152360</name>
</gene>
<keyword evidence="1" id="KW-0472">Membrane</keyword>
<organism evidence="2 3">
    <name type="scientific">Parasponia andersonii</name>
    <name type="common">Sponia andersonii</name>
    <dbReference type="NCBI Taxonomy" id="3476"/>
    <lineage>
        <taxon>Eukaryota</taxon>
        <taxon>Viridiplantae</taxon>
        <taxon>Streptophyta</taxon>
        <taxon>Embryophyta</taxon>
        <taxon>Tracheophyta</taxon>
        <taxon>Spermatophyta</taxon>
        <taxon>Magnoliopsida</taxon>
        <taxon>eudicotyledons</taxon>
        <taxon>Gunneridae</taxon>
        <taxon>Pentapetalae</taxon>
        <taxon>rosids</taxon>
        <taxon>fabids</taxon>
        <taxon>Rosales</taxon>
        <taxon>Cannabaceae</taxon>
        <taxon>Parasponia</taxon>
    </lineage>
</organism>
<protein>
    <recommendedName>
        <fullName evidence="4">Transmembrane protein</fullName>
    </recommendedName>
</protein>
<comment type="caution">
    <text evidence="2">The sequence shown here is derived from an EMBL/GenBank/DDBJ whole genome shotgun (WGS) entry which is preliminary data.</text>
</comment>
<accession>A0A2P5CHA5</accession>
<proteinExistence type="predicted"/>
<dbReference type="AlphaFoldDB" id="A0A2P5CHA5"/>
<feature type="transmembrane region" description="Helical" evidence="1">
    <location>
        <begin position="21"/>
        <end position="45"/>
    </location>
</feature>
<reference evidence="3" key="1">
    <citation type="submission" date="2016-06" db="EMBL/GenBank/DDBJ databases">
        <title>Parallel loss of symbiosis genes in relatives of nitrogen-fixing non-legume Parasponia.</title>
        <authorList>
            <person name="Van Velzen R."/>
            <person name="Holmer R."/>
            <person name="Bu F."/>
            <person name="Rutten L."/>
            <person name="Van Zeijl A."/>
            <person name="Liu W."/>
            <person name="Santuari L."/>
            <person name="Cao Q."/>
            <person name="Sharma T."/>
            <person name="Shen D."/>
            <person name="Roswanjaya Y."/>
            <person name="Wardhani T."/>
            <person name="Kalhor M.S."/>
            <person name="Jansen J."/>
            <person name="Van den Hoogen J."/>
            <person name="Gungor B."/>
            <person name="Hartog M."/>
            <person name="Hontelez J."/>
            <person name="Verver J."/>
            <person name="Yang W.-C."/>
            <person name="Schijlen E."/>
            <person name="Repin R."/>
            <person name="Schilthuizen M."/>
            <person name="Schranz E."/>
            <person name="Heidstra R."/>
            <person name="Miyata K."/>
            <person name="Fedorova E."/>
            <person name="Kohlen W."/>
            <person name="Bisseling T."/>
            <person name="Smit S."/>
            <person name="Geurts R."/>
        </authorList>
    </citation>
    <scope>NUCLEOTIDE SEQUENCE [LARGE SCALE GENOMIC DNA]</scope>
    <source>
        <strain evidence="3">cv. WU1-14</strain>
    </source>
</reference>
<keyword evidence="1" id="KW-1133">Transmembrane helix</keyword>
<keyword evidence="1" id="KW-0812">Transmembrane</keyword>
<evidence type="ECO:0008006" key="4">
    <source>
        <dbReference type="Google" id="ProtNLM"/>
    </source>
</evidence>